<organism evidence="1 2">
    <name type="scientific">Pseudoalteromonas viridis</name>
    <dbReference type="NCBI Taxonomy" id="339617"/>
    <lineage>
        <taxon>Bacteria</taxon>
        <taxon>Pseudomonadati</taxon>
        <taxon>Pseudomonadota</taxon>
        <taxon>Gammaproteobacteria</taxon>
        <taxon>Alteromonadales</taxon>
        <taxon>Pseudoalteromonadaceae</taxon>
        <taxon>Pseudoalteromonas</taxon>
    </lineage>
</organism>
<dbReference type="Proteomes" id="UP000665025">
    <property type="component" value="Chromosome 1"/>
</dbReference>
<dbReference type="RefSeq" id="WP_209052661.1">
    <property type="nucleotide sequence ID" value="NZ_CP072425.1"/>
</dbReference>
<evidence type="ECO:0000313" key="2">
    <source>
        <dbReference type="Proteomes" id="UP000665025"/>
    </source>
</evidence>
<dbReference type="EMBL" id="CP072425">
    <property type="protein sequence ID" value="QTL35929.1"/>
    <property type="molecule type" value="Genomic_DNA"/>
</dbReference>
<name>A0ABX7VBT7_9GAMM</name>
<proteinExistence type="predicted"/>
<protein>
    <submittedName>
        <fullName evidence="1">Uncharacterized protein</fullName>
    </submittedName>
</protein>
<accession>A0ABX7VBT7</accession>
<keyword evidence="2" id="KW-1185">Reference proteome</keyword>
<evidence type="ECO:0000313" key="1">
    <source>
        <dbReference type="EMBL" id="QTL35929.1"/>
    </source>
</evidence>
<sequence length="49" mass="5502">MLGDFPRAVDDAILSSSDANQEQMMQLLSDPNRTKQFARVIFDMLTGVK</sequence>
<reference evidence="1 2" key="1">
    <citation type="submission" date="2021-03" db="EMBL/GenBank/DDBJ databases">
        <title>Complete Genome of Pseudoalteromonas viridis Strain BBR56, a new biocontrol bacterial candidate.</title>
        <authorList>
            <person name="Handayani D.P."/>
            <person name="Isnansetyo A."/>
            <person name="Istiqomah I."/>
            <person name="Jumina J."/>
        </authorList>
    </citation>
    <scope>NUCLEOTIDE SEQUENCE [LARGE SCALE GENOMIC DNA]</scope>
    <source>
        <strain evidence="1 2">BBR56</strain>
    </source>
</reference>
<gene>
    <name evidence="1" type="ORF">J5X90_02390</name>
</gene>